<evidence type="ECO:0000313" key="4">
    <source>
        <dbReference type="Proteomes" id="UP000830639"/>
    </source>
</evidence>
<name>A0ABY4JK07_9BACI</name>
<dbReference type="EMBL" id="CP096034">
    <property type="protein sequence ID" value="UPM54181.1"/>
    <property type="molecule type" value="Genomic_DNA"/>
</dbReference>
<dbReference type="InterPro" id="IPR006626">
    <property type="entry name" value="PbH1"/>
</dbReference>
<dbReference type="SUPFAM" id="SSF51126">
    <property type="entry name" value="Pectin lyase-like"/>
    <property type="match status" value="1"/>
</dbReference>
<reference evidence="3 4" key="1">
    <citation type="submission" date="2022-04" db="EMBL/GenBank/DDBJ databases">
        <title>Mechanism of arsenic methylation and mitigation arsenic toxicity by Bacillus sp. LH14 from an Arsenic-Contaminated Paddy Soil.</title>
        <authorList>
            <person name="Wang D."/>
        </authorList>
    </citation>
    <scope>NUCLEOTIDE SEQUENCE [LARGE SCALE GENOMIC DNA]</scope>
    <source>
        <strain evidence="3 4">LH14</strain>
    </source>
</reference>
<dbReference type="InterPro" id="IPR041498">
    <property type="entry name" value="Big_6"/>
</dbReference>
<dbReference type="InterPro" id="IPR012334">
    <property type="entry name" value="Pectin_lyas_fold"/>
</dbReference>
<evidence type="ECO:0000313" key="3">
    <source>
        <dbReference type="EMBL" id="UPM54181.1"/>
    </source>
</evidence>
<protein>
    <submittedName>
        <fullName evidence="3">Ig-like domain-containing protein</fullName>
    </submittedName>
</protein>
<accession>A0ABY4JK07</accession>
<keyword evidence="4" id="KW-1185">Reference proteome</keyword>
<dbReference type="Proteomes" id="UP000830639">
    <property type="component" value="Chromosome"/>
</dbReference>
<evidence type="ECO:0000259" key="2">
    <source>
        <dbReference type="Pfam" id="PF17936"/>
    </source>
</evidence>
<feature type="domain" description="Right handed beta helix" evidence="1">
    <location>
        <begin position="483"/>
        <end position="567"/>
    </location>
</feature>
<organism evidence="3 4">
    <name type="scientific">Gottfriedia acidiceleris</name>
    <dbReference type="NCBI Taxonomy" id="371036"/>
    <lineage>
        <taxon>Bacteria</taxon>
        <taxon>Bacillati</taxon>
        <taxon>Bacillota</taxon>
        <taxon>Bacilli</taxon>
        <taxon>Bacillales</taxon>
        <taxon>Bacillaceae</taxon>
        <taxon>Gottfriedia</taxon>
    </lineage>
</organism>
<dbReference type="InterPro" id="IPR011050">
    <property type="entry name" value="Pectin_lyase_fold/virulence"/>
</dbReference>
<dbReference type="Gene3D" id="2.160.20.10">
    <property type="entry name" value="Single-stranded right-handed beta-helix, Pectin lyase-like"/>
    <property type="match status" value="2"/>
</dbReference>
<dbReference type="SMART" id="SM00710">
    <property type="entry name" value="PbH1"/>
    <property type="match status" value="8"/>
</dbReference>
<dbReference type="RefSeq" id="WP_248267383.1">
    <property type="nucleotide sequence ID" value="NZ_CP096034.1"/>
</dbReference>
<evidence type="ECO:0000259" key="1">
    <source>
        <dbReference type="Pfam" id="PF13229"/>
    </source>
</evidence>
<dbReference type="InterPro" id="IPR039448">
    <property type="entry name" value="Beta_helix"/>
</dbReference>
<dbReference type="Gene3D" id="2.60.40.10">
    <property type="entry name" value="Immunoglobulins"/>
    <property type="match status" value="2"/>
</dbReference>
<feature type="domain" description="Bacterial Ig" evidence="2">
    <location>
        <begin position="12"/>
        <end position="93"/>
    </location>
</feature>
<gene>
    <name evidence="3" type="ORF">MY490_20970</name>
</gene>
<sequence>MAISSPKINSLPVVTSINANSYTVSGSGIANATIYLTFKDPNKNTISTSVKANLSGTFSTKLNLTTLKDGQLNLEAYQKDTKGNTSGKVNKTVLKDTIGPTILLSVSNVTLQNQSAYPVAGKVEANQKVTVTVSDGIHSPLSIVTTSDTIGNFSVIFNMSSLNNGSITITAVSNDQYGNQSTSSSVVTKDTTVISPPGGVYELTSQERTKWGIYNDNSHPIETTNGFNQALQWATSNGYTTFHVLGGTYLIAKGVEDRDKNAQINMVSNMTFLMDNDTVLQKETNKWEQYAIISLSKDIVNVTIKGGTLKGDRYTHDYTYVGPYTSGTHEWGFGIITEGASNVTIDGVNFTDFTGDGVQAGGTTVTGEWIDSANLELGGLDANGNPISQSGKIRTKPYTLSDPSYQNPHFRNIMMWNPDGVTGKYDLYYYRSDGSLVKTDKDQDFNSSFGYSKIPDDAVKWRAVFNATSTANVGVQMMSVAVTENLLIQNCNIGYNRRQGISLVGTDGVKILNNKIHDIGGVAPGSGVDLEPGFYPGINTEISGNEFLNNKIHMVLSYGGHAIANNNYFGPDAAFASTSWGGVSASNNTFDNSSFVSSDGSSNITFTNNKLTKSGAVFDGGENIIVDGLVGVDSDISFTQTVENGINASNISLTSSGQDSELHGFAIWGDKPITLNTIYLEGNNGLSGNGLASNVYSNVTFNNTTESRLASGNYTNLIVTNGKINFYPGKVTINQGQFKNSTVILDNDNGYPNVTISSSTFNFDKSVSGNIILVNNATSFAFLNNTINDSITTSADHPIIQIGRDAWKDSPTQVKGAVIKGNKITSKIKRVGIDTTNGGIGAPTYDIEDNTLINNTLALTSKDINKNNTVT</sequence>
<dbReference type="Pfam" id="PF17936">
    <property type="entry name" value="Big_6"/>
    <property type="match status" value="1"/>
</dbReference>
<dbReference type="InterPro" id="IPR013783">
    <property type="entry name" value="Ig-like_fold"/>
</dbReference>
<proteinExistence type="predicted"/>
<dbReference type="Pfam" id="PF13229">
    <property type="entry name" value="Beta_helix"/>
    <property type="match status" value="1"/>
</dbReference>